<dbReference type="InterPro" id="IPR020843">
    <property type="entry name" value="ER"/>
</dbReference>
<dbReference type="InterPro" id="IPR011032">
    <property type="entry name" value="GroES-like_sf"/>
</dbReference>
<dbReference type="RefSeq" id="WP_091796959.1">
    <property type="nucleotide sequence ID" value="NZ_CP016353.1"/>
</dbReference>
<dbReference type="InterPro" id="IPR013149">
    <property type="entry name" value="ADH-like_C"/>
</dbReference>
<dbReference type="STRING" id="530584.SAMN05421630_101669"/>
<evidence type="ECO:0000313" key="4">
    <source>
        <dbReference type="Proteomes" id="UP000199494"/>
    </source>
</evidence>
<dbReference type="Proteomes" id="UP000199494">
    <property type="component" value="Unassembled WGS sequence"/>
</dbReference>
<dbReference type="SUPFAM" id="SSF51735">
    <property type="entry name" value="NAD(P)-binding Rossmann-fold domains"/>
    <property type="match status" value="1"/>
</dbReference>
<proteinExistence type="predicted"/>
<evidence type="ECO:0000256" key="1">
    <source>
        <dbReference type="ARBA" id="ARBA00022857"/>
    </source>
</evidence>
<sequence>MGKTMRAAVPDGNGSVGIVTVPVPEPGADEVLVRVEAAGMNRADLLHANGKYAQAMRGASAADTAGMEFAGTVVAVGRDADPGLLGTGVMAMFPGAYAEYAAVPAALLLPAPCSLSPRECAALPMGLLTEFDALRSLARLGEGERVLVTGAASGVGLIGVQLAKLLGAGFVAAATRDPRNDALLTELGADVVPHDVAELPGLPGIDVVIDHVGGAWCEALAPVLADSARVVSVGRLGGRRAMLDLTAFSAKRATLMGTTWKTRGVAEVAACVRAVRAAGVTGVRAVIAGSHALSDITTAYRTLASERAAGKLLIIPQRTEEV</sequence>
<evidence type="ECO:0000313" key="3">
    <source>
        <dbReference type="EMBL" id="SDC16704.1"/>
    </source>
</evidence>
<gene>
    <name evidence="3" type="ORF">SAMN05421630_101669</name>
</gene>
<dbReference type="Pfam" id="PF08240">
    <property type="entry name" value="ADH_N"/>
    <property type="match status" value="1"/>
</dbReference>
<dbReference type="GO" id="GO:0070402">
    <property type="term" value="F:NADPH binding"/>
    <property type="evidence" value="ECO:0007669"/>
    <property type="project" value="TreeGrafter"/>
</dbReference>
<name>A0A222VNM6_9PSEU</name>
<organism evidence="3 4">
    <name type="scientific">Prauserella marina</name>
    <dbReference type="NCBI Taxonomy" id="530584"/>
    <lineage>
        <taxon>Bacteria</taxon>
        <taxon>Bacillati</taxon>
        <taxon>Actinomycetota</taxon>
        <taxon>Actinomycetes</taxon>
        <taxon>Pseudonocardiales</taxon>
        <taxon>Pseudonocardiaceae</taxon>
        <taxon>Prauserella</taxon>
    </lineage>
</organism>
<keyword evidence="1" id="KW-0521">NADP</keyword>
<dbReference type="Gene3D" id="3.90.180.10">
    <property type="entry name" value="Medium-chain alcohol dehydrogenases, catalytic domain"/>
    <property type="match status" value="1"/>
</dbReference>
<protein>
    <submittedName>
        <fullName evidence="3">NADPH:quinone reductase</fullName>
    </submittedName>
</protein>
<dbReference type="PANTHER" id="PTHR48106:SF18">
    <property type="entry name" value="QUINONE OXIDOREDUCTASE PIG3"/>
    <property type="match status" value="1"/>
</dbReference>
<reference evidence="3 4" key="1">
    <citation type="submission" date="2016-10" db="EMBL/GenBank/DDBJ databases">
        <authorList>
            <person name="de Groot N.N."/>
        </authorList>
    </citation>
    <scope>NUCLEOTIDE SEQUENCE [LARGE SCALE GENOMIC DNA]</scope>
    <source>
        <strain evidence="3 4">CGMCC 4.5506</strain>
    </source>
</reference>
<keyword evidence="2" id="KW-0560">Oxidoreductase</keyword>
<dbReference type="OrthoDB" id="3175656at2"/>
<dbReference type="KEGG" id="pmad:BAY61_11495"/>
<dbReference type="Gene3D" id="3.40.50.720">
    <property type="entry name" value="NAD(P)-binding Rossmann-like Domain"/>
    <property type="match status" value="1"/>
</dbReference>
<accession>A0A222VNM6</accession>
<dbReference type="PANTHER" id="PTHR48106">
    <property type="entry name" value="QUINONE OXIDOREDUCTASE PIG3-RELATED"/>
    <property type="match status" value="1"/>
</dbReference>
<dbReference type="GO" id="GO:0016651">
    <property type="term" value="F:oxidoreductase activity, acting on NAD(P)H"/>
    <property type="evidence" value="ECO:0007669"/>
    <property type="project" value="TreeGrafter"/>
</dbReference>
<dbReference type="InterPro" id="IPR013154">
    <property type="entry name" value="ADH-like_N"/>
</dbReference>
<dbReference type="EMBL" id="FMZE01000001">
    <property type="protein sequence ID" value="SDC16704.1"/>
    <property type="molecule type" value="Genomic_DNA"/>
</dbReference>
<dbReference type="InterPro" id="IPR036291">
    <property type="entry name" value="NAD(P)-bd_dom_sf"/>
</dbReference>
<dbReference type="SUPFAM" id="SSF50129">
    <property type="entry name" value="GroES-like"/>
    <property type="match status" value="1"/>
</dbReference>
<dbReference type="Pfam" id="PF00107">
    <property type="entry name" value="ADH_zinc_N"/>
    <property type="match status" value="1"/>
</dbReference>
<evidence type="ECO:0000256" key="2">
    <source>
        <dbReference type="ARBA" id="ARBA00023002"/>
    </source>
</evidence>
<dbReference type="AlphaFoldDB" id="A0A222VNM6"/>
<keyword evidence="4" id="KW-1185">Reference proteome</keyword>
<dbReference type="SMART" id="SM00829">
    <property type="entry name" value="PKS_ER"/>
    <property type="match status" value="1"/>
</dbReference>